<protein>
    <submittedName>
        <fullName evidence="3">Transcriptional antiterminator, BglG family</fullName>
    </submittedName>
</protein>
<evidence type="ECO:0000313" key="3">
    <source>
        <dbReference type="EMBL" id="SHO45255.1"/>
    </source>
</evidence>
<reference evidence="3 4" key="1">
    <citation type="submission" date="2016-12" db="EMBL/GenBank/DDBJ databases">
        <authorList>
            <person name="Song W.-J."/>
            <person name="Kurnit D.M."/>
        </authorList>
    </citation>
    <scope>NUCLEOTIDE SEQUENCE [LARGE SCALE GENOMIC DNA]</scope>
    <source>
        <strain evidence="3 4">DSM 12503</strain>
    </source>
</reference>
<evidence type="ECO:0000313" key="4">
    <source>
        <dbReference type="Proteomes" id="UP000184612"/>
    </source>
</evidence>
<dbReference type="PANTHER" id="PTHR30185:SF15">
    <property type="entry name" value="CRYPTIC BETA-GLUCOSIDE BGL OPERON ANTITERMINATOR"/>
    <property type="match status" value="1"/>
</dbReference>
<dbReference type="Gene3D" id="1.10.1790.10">
    <property type="entry name" value="PRD domain"/>
    <property type="match status" value="2"/>
</dbReference>
<dbReference type="AlphaFoldDB" id="A0A1M7Y0W3"/>
<dbReference type="PROSITE" id="PS51372">
    <property type="entry name" value="PRD_2"/>
    <property type="match status" value="2"/>
</dbReference>
<name>A0A1M7Y0W3_9FIRM</name>
<dbReference type="Proteomes" id="UP000184612">
    <property type="component" value="Unassembled WGS sequence"/>
</dbReference>
<dbReference type="SUPFAM" id="SSF50151">
    <property type="entry name" value="SacY-like RNA-binding domain"/>
    <property type="match status" value="1"/>
</dbReference>
<accession>A0A1M7Y0W3</accession>
<dbReference type="InterPro" id="IPR050661">
    <property type="entry name" value="BglG_antiterminators"/>
</dbReference>
<dbReference type="InterPro" id="IPR004341">
    <property type="entry name" value="CAT_RNA-bd_dom"/>
</dbReference>
<dbReference type="InterPro" id="IPR036634">
    <property type="entry name" value="PRD_sf"/>
</dbReference>
<dbReference type="InterPro" id="IPR011608">
    <property type="entry name" value="PRD"/>
</dbReference>
<dbReference type="PANTHER" id="PTHR30185">
    <property type="entry name" value="CRYPTIC BETA-GLUCOSIDE BGL OPERON ANTITERMINATOR"/>
    <property type="match status" value="1"/>
</dbReference>
<evidence type="ECO:0000259" key="2">
    <source>
        <dbReference type="PROSITE" id="PS51372"/>
    </source>
</evidence>
<evidence type="ECO:0000256" key="1">
    <source>
        <dbReference type="ARBA" id="ARBA00022737"/>
    </source>
</evidence>
<dbReference type="GO" id="GO:0006355">
    <property type="term" value="P:regulation of DNA-templated transcription"/>
    <property type="evidence" value="ECO:0007669"/>
    <property type="project" value="InterPro"/>
</dbReference>
<dbReference type="EMBL" id="FRFD01000003">
    <property type="protein sequence ID" value="SHO45255.1"/>
    <property type="molecule type" value="Genomic_DNA"/>
</dbReference>
<dbReference type="GO" id="GO:0003723">
    <property type="term" value="F:RNA binding"/>
    <property type="evidence" value="ECO:0007669"/>
    <property type="project" value="InterPro"/>
</dbReference>
<keyword evidence="4" id="KW-1185">Reference proteome</keyword>
<dbReference type="Pfam" id="PF00874">
    <property type="entry name" value="PRD"/>
    <property type="match status" value="2"/>
</dbReference>
<sequence>MQIIKQINNNAALARDGCGNEIIVLGKGVGFPKMPYELTDLSKIERSFYDVDIRYVDMITSLPRAVILASADIVEQAEMNLNCELNPNLPFTLADHLNFAIERMDKGINITFPLAYDVQLLYPKEYEVGLAALNIIENYLKIRLPDSEAVSVALHLITGETEAGDIHSVMLTLKILSDVESIVEQELQIKMEEKSYQYSRFAMHLRYLIQRLATDRQINNRDCSMLRTMAREYPDIYLCAQRIVDYFSETWNWNCEKEEILYLMLHINRLKEKNE</sequence>
<dbReference type="RefSeq" id="WP_073587547.1">
    <property type="nucleotide sequence ID" value="NZ_FRFD01000003.1"/>
</dbReference>
<dbReference type="Pfam" id="PF03123">
    <property type="entry name" value="CAT_RBD"/>
    <property type="match status" value="1"/>
</dbReference>
<dbReference type="InterPro" id="IPR036650">
    <property type="entry name" value="CAT_RNA-bd_dom_sf"/>
</dbReference>
<dbReference type="STRING" id="1121345.SAMN02745217_00897"/>
<dbReference type="Gene3D" id="2.30.24.10">
    <property type="entry name" value="CAT RNA-binding domain"/>
    <property type="match status" value="1"/>
</dbReference>
<dbReference type="SMART" id="SM01061">
    <property type="entry name" value="CAT_RBD"/>
    <property type="match status" value="1"/>
</dbReference>
<dbReference type="OrthoDB" id="9813552at2"/>
<dbReference type="SUPFAM" id="SSF63520">
    <property type="entry name" value="PTS-regulatory domain, PRD"/>
    <property type="match status" value="2"/>
</dbReference>
<organism evidence="3 4">
    <name type="scientific">Anaerocolumna xylanovorans DSM 12503</name>
    <dbReference type="NCBI Taxonomy" id="1121345"/>
    <lineage>
        <taxon>Bacteria</taxon>
        <taxon>Bacillati</taxon>
        <taxon>Bacillota</taxon>
        <taxon>Clostridia</taxon>
        <taxon>Lachnospirales</taxon>
        <taxon>Lachnospiraceae</taxon>
        <taxon>Anaerocolumna</taxon>
    </lineage>
</organism>
<feature type="domain" description="PRD" evidence="2">
    <location>
        <begin position="61"/>
        <end position="166"/>
    </location>
</feature>
<keyword evidence="1" id="KW-0677">Repeat</keyword>
<feature type="domain" description="PRD" evidence="2">
    <location>
        <begin position="167"/>
        <end position="275"/>
    </location>
</feature>
<gene>
    <name evidence="3" type="ORF">SAMN02745217_00897</name>
</gene>
<proteinExistence type="predicted"/>